<keyword evidence="2" id="KW-0689">Ribosomal protein</keyword>
<dbReference type="GO" id="GO:0005840">
    <property type="term" value="C:ribosome"/>
    <property type="evidence" value="ECO:0007669"/>
    <property type="project" value="UniProtKB-KW"/>
</dbReference>
<sequence>EQAEARTRSPGDRGAGHLAEHPRQPAQAQPGRRPDPRPARAGRHCDARLQQASHCPDREEDARKRHRQCREQPPAGCRPARGVPRRGRPLAGDEALLRSRPRPCGARREVVQPSEDRGRREAGRGTGPAGGRV</sequence>
<feature type="region of interest" description="Disordered" evidence="1">
    <location>
        <begin position="1"/>
        <end position="133"/>
    </location>
</feature>
<organism evidence="2">
    <name type="scientific">uncultured Craurococcus sp</name>
    <dbReference type="NCBI Taxonomy" id="1135998"/>
    <lineage>
        <taxon>Bacteria</taxon>
        <taxon>Pseudomonadati</taxon>
        <taxon>Pseudomonadota</taxon>
        <taxon>Alphaproteobacteria</taxon>
        <taxon>Acetobacterales</taxon>
        <taxon>Acetobacteraceae</taxon>
        <taxon>Craurococcus</taxon>
        <taxon>environmental samples</taxon>
    </lineage>
</organism>
<evidence type="ECO:0000313" key="2">
    <source>
        <dbReference type="EMBL" id="CAA9275376.1"/>
    </source>
</evidence>
<dbReference type="AlphaFoldDB" id="A0A6J4JDM7"/>
<feature type="compositionally biased region" description="Gly residues" evidence="1">
    <location>
        <begin position="124"/>
        <end position="133"/>
    </location>
</feature>
<name>A0A6J4JDM7_9PROT</name>
<feature type="compositionally biased region" description="Basic and acidic residues" evidence="1">
    <location>
        <begin position="32"/>
        <end position="47"/>
    </location>
</feature>
<proteinExistence type="predicted"/>
<gene>
    <name evidence="2" type="ORF">AVDCRST_MAG27-3380</name>
</gene>
<dbReference type="EMBL" id="CADCTD010000151">
    <property type="protein sequence ID" value="CAA9275376.1"/>
    <property type="molecule type" value="Genomic_DNA"/>
</dbReference>
<keyword evidence="2" id="KW-0687">Ribonucleoprotein</keyword>
<feature type="non-terminal residue" evidence="2">
    <location>
        <position position="1"/>
    </location>
</feature>
<protein>
    <submittedName>
        <fullName evidence="2">LSU ribosomal protein L22p (L17e)</fullName>
    </submittedName>
</protein>
<accession>A0A6J4JDM7</accession>
<feature type="compositionally biased region" description="Basic and acidic residues" evidence="1">
    <location>
        <begin position="1"/>
        <end position="23"/>
    </location>
</feature>
<evidence type="ECO:0000256" key="1">
    <source>
        <dbReference type="SAM" id="MobiDB-lite"/>
    </source>
</evidence>
<feature type="compositionally biased region" description="Basic and acidic residues" evidence="1">
    <location>
        <begin position="106"/>
        <end position="123"/>
    </location>
</feature>
<feature type="compositionally biased region" description="Low complexity" evidence="1">
    <location>
        <begin position="73"/>
        <end position="82"/>
    </location>
</feature>
<reference evidence="2" key="1">
    <citation type="submission" date="2020-02" db="EMBL/GenBank/DDBJ databases">
        <authorList>
            <person name="Meier V. D."/>
        </authorList>
    </citation>
    <scope>NUCLEOTIDE SEQUENCE</scope>
    <source>
        <strain evidence="2">AVDCRST_MAG27</strain>
    </source>
</reference>
<feature type="non-terminal residue" evidence="2">
    <location>
        <position position="133"/>
    </location>
</feature>